<keyword evidence="3" id="KW-1185">Reference proteome</keyword>
<accession>A0A1Y1ZMX4</accession>
<protein>
    <submittedName>
        <fullName evidence="2">Uncharacterized protein</fullName>
    </submittedName>
</protein>
<dbReference type="AlphaFoldDB" id="A0A1Y1ZMX4"/>
<sequence length="135" mass="14928">MRRCGGWSRTVISNGRTGRPGVNSCRWLLQRCPARQSPSQRVFVVHPMPKHGTRGHSPLPDQSCCRWLAGCPCCRVVLRDGVVLSGLGTQFLGLKERASRRSYKCRCRSISGGGTEKRKRGSVGSEGSWVQQSML</sequence>
<comment type="caution">
    <text evidence="2">The sequence shown here is derived from an EMBL/GenBank/DDBJ whole genome shotgun (WGS) entry which is preliminary data.</text>
</comment>
<evidence type="ECO:0000313" key="2">
    <source>
        <dbReference type="EMBL" id="ORY11586.1"/>
    </source>
</evidence>
<proteinExistence type="predicted"/>
<organism evidence="2 3">
    <name type="scientific">Clohesyomyces aquaticus</name>
    <dbReference type="NCBI Taxonomy" id="1231657"/>
    <lineage>
        <taxon>Eukaryota</taxon>
        <taxon>Fungi</taxon>
        <taxon>Dikarya</taxon>
        <taxon>Ascomycota</taxon>
        <taxon>Pezizomycotina</taxon>
        <taxon>Dothideomycetes</taxon>
        <taxon>Pleosporomycetidae</taxon>
        <taxon>Pleosporales</taxon>
        <taxon>Lindgomycetaceae</taxon>
        <taxon>Clohesyomyces</taxon>
    </lineage>
</organism>
<gene>
    <name evidence="2" type="ORF">BCR34DRAFT_317575</name>
</gene>
<evidence type="ECO:0000256" key="1">
    <source>
        <dbReference type="SAM" id="MobiDB-lite"/>
    </source>
</evidence>
<dbReference type="Proteomes" id="UP000193144">
    <property type="component" value="Unassembled WGS sequence"/>
</dbReference>
<evidence type="ECO:0000313" key="3">
    <source>
        <dbReference type="Proteomes" id="UP000193144"/>
    </source>
</evidence>
<reference evidence="2 3" key="1">
    <citation type="submission" date="2016-07" db="EMBL/GenBank/DDBJ databases">
        <title>Pervasive Adenine N6-methylation of Active Genes in Fungi.</title>
        <authorList>
            <consortium name="DOE Joint Genome Institute"/>
            <person name="Mondo S.J."/>
            <person name="Dannebaum R.O."/>
            <person name="Kuo R.C."/>
            <person name="Labutti K."/>
            <person name="Haridas S."/>
            <person name="Kuo A."/>
            <person name="Salamov A."/>
            <person name="Ahrendt S.R."/>
            <person name="Lipzen A."/>
            <person name="Sullivan W."/>
            <person name="Andreopoulos W.B."/>
            <person name="Clum A."/>
            <person name="Lindquist E."/>
            <person name="Daum C."/>
            <person name="Ramamoorthy G.K."/>
            <person name="Gryganskyi A."/>
            <person name="Culley D."/>
            <person name="Magnuson J.K."/>
            <person name="James T.Y."/>
            <person name="O'Malley M.A."/>
            <person name="Stajich J.E."/>
            <person name="Spatafora J.W."/>
            <person name="Visel A."/>
            <person name="Grigoriev I.V."/>
        </authorList>
    </citation>
    <scope>NUCLEOTIDE SEQUENCE [LARGE SCALE GENOMIC DNA]</scope>
    <source>
        <strain evidence="2 3">CBS 115471</strain>
    </source>
</reference>
<feature type="region of interest" description="Disordered" evidence="1">
    <location>
        <begin position="113"/>
        <end position="135"/>
    </location>
</feature>
<dbReference type="EMBL" id="MCFA01000059">
    <property type="protein sequence ID" value="ORY11586.1"/>
    <property type="molecule type" value="Genomic_DNA"/>
</dbReference>
<name>A0A1Y1ZMX4_9PLEO</name>